<dbReference type="RefSeq" id="WP_003474923.1">
    <property type="nucleotide sequence ID" value="NZ_ABOO01000017.1"/>
</dbReference>
<proteinExistence type="predicted"/>
<accession>B1V367</accession>
<evidence type="ECO:0000313" key="2">
    <source>
        <dbReference type="Proteomes" id="UP000003188"/>
    </source>
</evidence>
<comment type="caution">
    <text evidence="1">The sequence shown here is derived from an EMBL/GenBank/DDBJ whole genome shotgun (WGS) entry which is preliminary data.</text>
</comment>
<gene>
    <name evidence="1" type="ORF">CJD_A0505</name>
</gene>
<organism evidence="1 2">
    <name type="scientific">Clostridium perfringens D str. JGS1721</name>
    <dbReference type="NCBI Taxonomy" id="488537"/>
    <lineage>
        <taxon>Bacteria</taxon>
        <taxon>Bacillati</taxon>
        <taxon>Bacillota</taxon>
        <taxon>Clostridia</taxon>
        <taxon>Eubacteriales</taxon>
        <taxon>Clostridiaceae</taxon>
        <taxon>Clostridium</taxon>
    </lineage>
</organism>
<dbReference type="EMBL" id="ABOO01000017">
    <property type="protein sequence ID" value="EDT71735.1"/>
    <property type="molecule type" value="Genomic_DNA"/>
</dbReference>
<sequence>MMNTYYDSEFKLLKNILFKLYIEYGLTNDVFEFSKFIDKAFLDLSKIS</sequence>
<name>B1V367_CLOPF</name>
<dbReference type="AlphaFoldDB" id="B1V367"/>
<evidence type="ECO:0000313" key="1">
    <source>
        <dbReference type="EMBL" id="EDT71735.1"/>
    </source>
</evidence>
<reference evidence="1 2" key="1">
    <citation type="submission" date="2008-03" db="EMBL/GenBank/DDBJ databases">
        <authorList>
            <person name="Paulsen I."/>
            <person name="Sebastian Y."/>
        </authorList>
    </citation>
    <scope>NUCLEOTIDE SEQUENCE [LARGE SCALE GENOMIC DNA]</scope>
    <source>
        <strain evidence="2">D str. JGS1721</strain>
    </source>
</reference>
<protein>
    <submittedName>
        <fullName evidence="1">Uncharacterized protein</fullName>
    </submittedName>
</protein>
<dbReference type="Proteomes" id="UP000003188">
    <property type="component" value="Unassembled WGS sequence"/>
</dbReference>